<name>A0A0V1LT49_9BILA</name>
<dbReference type="AlphaFoldDB" id="A0A0V1LT49"/>
<dbReference type="OrthoDB" id="10497478at2759"/>
<dbReference type="Proteomes" id="UP000054721">
    <property type="component" value="Unassembled WGS sequence"/>
</dbReference>
<dbReference type="EMBL" id="JYDW01000008">
    <property type="protein sequence ID" value="KRZ62588.1"/>
    <property type="molecule type" value="Genomic_DNA"/>
</dbReference>
<protein>
    <submittedName>
        <fullName evidence="1">Uncharacterized protein</fullName>
    </submittedName>
</protein>
<organism evidence="1 2">
    <name type="scientific">Trichinella nativa</name>
    <dbReference type="NCBI Taxonomy" id="6335"/>
    <lineage>
        <taxon>Eukaryota</taxon>
        <taxon>Metazoa</taxon>
        <taxon>Ecdysozoa</taxon>
        <taxon>Nematoda</taxon>
        <taxon>Enoplea</taxon>
        <taxon>Dorylaimia</taxon>
        <taxon>Trichinellida</taxon>
        <taxon>Trichinellidae</taxon>
        <taxon>Trichinella</taxon>
    </lineage>
</organism>
<evidence type="ECO:0000313" key="2">
    <source>
        <dbReference type="Proteomes" id="UP000054721"/>
    </source>
</evidence>
<accession>A0A0V1LT49</accession>
<gene>
    <name evidence="1" type="ORF">T02_11595</name>
</gene>
<reference evidence="1 2" key="1">
    <citation type="submission" date="2015-05" db="EMBL/GenBank/DDBJ databases">
        <title>Evolution of Trichinella species and genotypes.</title>
        <authorList>
            <person name="Korhonen P.K."/>
            <person name="Edoardo P."/>
            <person name="Giuseppe L.R."/>
            <person name="Gasser R.B."/>
        </authorList>
    </citation>
    <scope>NUCLEOTIDE SEQUENCE [LARGE SCALE GENOMIC DNA]</scope>
    <source>
        <strain evidence="1">ISS10</strain>
    </source>
</reference>
<keyword evidence="2" id="KW-1185">Reference proteome</keyword>
<evidence type="ECO:0000313" key="1">
    <source>
        <dbReference type="EMBL" id="KRZ62588.1"/>
    </source>
</evidence>
<proteinExistence type="predicted"/>
<sequence>MNERKKKENNTYRSNNIQNCIIMNGMNRLLTGMINEQHILQQSAAFYLSLYNEVEEEVERDREVFWN</sequence>
<comment type="caution">
    <text evidence="1">The sequence shown here is derived from an EMBL/GenBank/DDBJ whole genome shotgun (WGS) entry which is preliminary data.</text>
</comment>